<feature type="transmembrane region" description="Helical" evidence="9">
    <location>
        <begin position="7"/>
        <end position="29"/>
    </location>
</feature>
<dbReference type="EC" id="2.7.13.3" evidence="2"/>
<evidence type="ECO:0000259" key="11">
    <source>
        <dbReference type="PROSITE" id="PS50112"/>
    </source>
</evidence>
<keyword evidence="6" id="KW-0067">ATP-binding</keyword>
<dbReference type="Gene3D" id="3.30.565.10">
    <property type="entry name" value="Histidine kinase-like ATPase, C-terminal domain"/>
    <property type="match status" value="1"/>
</dbReference>
<keyword evidence="9" id="KW-1133">Transmembrane helix</keyword>
<dbReference type="NCBIfam" id="TIGR00229">
    <property type="entry name" value="sensory_box"/>
    <property type="match status" value="1"/>
</dbReference>
<evidence type="ECO:0000259" key="12">
    <source>
        <dbReference type="PROSITE" id="PS50113"/>
    </source>
</evidence>
<dbReference type="InterPro" id="IPR005467">
    <property type="entry name" value="His_kinase_dom"/>
</dbReference>
<dbReference type="InterPro" id="IPR000700">
    <property type="entry name" value="PAS-assoc_C"/>
</dbReference>
<dbReference type="InterPro" id="IPR004358">
    <property type="entry name" value="Sig_transdc_His_kin-like_C"/>
</dbReference>
<name>A0A7S8FGN8_9BACT</name>
<keyword evidence="7" id="KW-0902">Two-component regulatory system</keyword>
<evidence type="ECO:0000256" key="6">
    <source>
        <dbReference type="ARBA" id="ARBA00022840"/>
    </source>
</evidence>
<dbReference type="SUPFAM" id="SSF55874">
    <property type="entry name" value="ATPase domain of HSP90 chaperone/DNA topoisomerase II/histidine kinase"/>
    <property type="match status" value="1"/>
</dbReference>
<dbReference type="KEGG" id="nkf:Nkreftii_003276"/>
<dbReference type="SMART" id="SM00387">
    <property type="entry name" value="HATPase_c"/>
    <property type="match status" value="1"/>
</dbReference>
<evidence type="ECO:0000313" key="13">
    <source>
        <dbReference type="EMBL" id="QPD05502.1"/>
    </source>
</evidence>
<protein>
    <recommendedName>
        <fullName evidence="2">histidine kinase</fullName>
        <ecNumber evidence="2">2.7.13.3</ecNumber>
    </recommendedName>
</protein>
<evidence type="ECO:0000256" key="5">
    <source>
        <dbReference type="ARBA" id="ARBA00022777"/>
    </source>
</evidence>
<sequence length="641" mass="70573">MSRISPIVLISLCLVCVTIGAMLAGQAIVGFSPDQRKEVFEARKTLCENLAVQYSLLAASGQTTTIETAMRALVERNAEILSAALQTADGGPLAAAGDHLRHWVQPSGQRSTPTHIQVPIYKGAMHWGTLQLSFRALGDVSGKKFYEDVWVRYVLLVAVLGFIGYFTFMKRTLRHLDPSEMIPPRVKSTLDSLTDGVVMVDLSGSIVLANDTFCRLTERSLSSLLGVSLSQLPWVQDQGIPLAADYQFPWQAAADHPRGRQGIRFGYHTKEQALQTLSVTTTPIQDPDGRSRGVLVSFHDVTAVDRANSQLREAITQLEQSRTQVLSQNEQLEHTNEVLQIEIEERKRIQLEREQLNKQLLESSRLVGMADVASTVLHNVGNVLNSVNVSVDVVTNLLKQTPMNDVALIASMLQEHKHHLGTYLSETQEGKQIPSYLSMLAEAVTQNQTLVQKELDGLGRNIEHIRQVVDRQVDLARPGGTILEPVNFQDLMEQALAIHVSAFESRGYEIERRSDAIPQGMCDRHQVLQILVNLISNAKNAMDMMPGTRHRLTVQFGRAEDRTGFVRFQVSDTGVGIASEHLGRLFTQGFTTRPEGHGIGLHSAALAAKNLGGTLQGRSEGQGRGAAFILDLPFIPIEVSA</sequence>
<dbReference type="Pfam" id="PF08448">
    <property type="entry name" value="PAS_4"/>
    <property type="match status" value="1"/>
</dbReference>
<organism evidence="13 14">
    <name type="scientific">Candidatus Nitrospira kreftii</name>
    <dbReference type="NCBI Taxonomy" id="2652173"/>
    <lineage>
        <taxon>Bacteria</taxon>
        <taxon>Pseudomonadati</taxon>
        <taxon>Nitrospirota</taxon>
        <taxon>Nitrospiria</taxon>
        <taxon>Nitrospirales</taxon>
        <taxon>Nitrospiraceae</taxon>
        <taxon>Nitrospira</taxon>
    </lineage>
</organism>
<feature type="coiled-coil region" evidence="8">
    <location>
        <begin position="304"/>
        <end position="366"/>
    </location>
</feature>
<keyword evidence="5 13" id="KW-0418">Kinase</keyword>
<dbReference type="InterPro" id="IPR000014">
    <property type="entry name" value="PAS"/>
</dbReference>
<keyword evidence="9" id="KW-0472">Membrane</keyword>
<dbReference type="PROSITE" id="PS50113">
    <property type="entry name" value="PAC"/>
    <property type="match status" value="1"/>
</dbReference>
<dbReference type="EMBL" id="CP047423">
    <property type="protein sequence ID" value="QPD05502.1"/>
    <property type="molecule type" value="Genomic_DNA"/>
</dbReference>
<gene>
    <name evidence="13" type="ORF">Nkreftii_003276</name>
</gene>
<evidence type="ECO:0000256" key="3">
    <source>
        <dbReference type="ARBA" id="ARBA00022679"/>
    </source>
</evidence>
<dbReference type="SMART" id="SM00091">
    <property type="entry name" value="PAS"/>
    <property type="match status" value="1"/>
</dbReference>
<feature type="domain" description="PAS" evidence="11">
    <location>
        <begin position="182"/>
        <end position="226"/>
    </location>
</feature>
<dbReference type="Pfam" id="PF02518">
    <property type="entry name" value="HATPase_c"/>
    <property type="match status" value="1"/>
</dbReference>
<dbReference type="AlphaFoldDB" id="A0A7S8FGN8"/>
<dbReference type="Proteomes" id="UP000593737">
    <property type="component" value="Chromosome"/>
</dbReference>
<dbReference type="GO" id="GO:0004673">
    <property type="term" value="F:protein histidine kinase activity"/>
    <property type="evidence" value="ECO:0007669"/>
    <property type="project" value="UniProtKB-EC"/>
</dbReference>
<evidence type="ECO:0000259" key="10">
    <source>
        <dbReference type="PROSITE" id="PS50109"/>
    </source>
</evidence>
<dbReference type="PRINTS" id="PR00344">
    <property type="entry name" value="BCTRLSENSOR"/>
</dbReference>
<dbReference type="Gene3D" id="3.30.450.20">
    <property type="entry name" value="PAS domain"/>
    <property type="match status" value="1"/>
</dbReference>
<dbReference type="InterPro" id="IPR013656">
    <property type="entry name" value="PAS_4"/>
</dbReference>
<dbReference type="GO" id="GO:0000160">
    <property type="term" value="P:phosphorelay signal transduction system"/>
    <property type="evidence" value="ECO:0007669"/>
    <property type="project" value="UniProtKB-KW"/>
</dbReference>
<dbReference type="PANTHER" id="PTHR43065">
    <property type="entry name" value="SENSOR HISTIDINE KINASE"/>
    <property type="match status" value="1"/>
</dbReference>
<feature type="domain" description="PAC" evidence="12">
    <location>
        <begin position="261"/>
        <end position="313"/>
    </location>
</feature>
<keyword evidence="9" id="KW-0812">Transmembrane</keyword>
<evidence type="ECO:0000256" key="4">
    <source>
        <dbReference type="ARBA" id="ARBA00022741"/>
    </source>
</evidence>
<comment type="catalytic activity">
    <reaction evidence="1">
        <text>ATP + protein L-histidine = ADP + protein N-phospho-L-histidine.</text>
        <dbReference type="EC" id="2.7.13.3"/>
    </reaction>
</comment>
<evidence type="ECO:0000256" key="1">
    <source>
        <dbReference type="ARBA" id="ARBA00000085"/>
    </source>
</evidence>
<dbReference type="PANTHER" id="PTHR43065:SF46">
    <property type="entry name" value="C4-DICARBOXYLATE TRANSPORT SENSOR PROTEIN DCTB"/>
    <property type="match status" value="1"/>
</dbReference>
<proteinExistence type="predicted"/>
<dbReference type="InterPro" id="IPR003594">
    <property type="entry name" value="HATPase_dom"/>
</dbReference>
<evidence type="ECO:0000256" key="7">
    <source>
        <dbReference type="ARBA" id="ARBA00023012"/>
    </source>
</evidence>
<reference evidence="13 14" key="1">
    <citation type="journal article" date="2020" name="ISME J.">
        <title>Enrichment and physiological characterization of a novel comammox Nitrospira indicates ammonium inhibition of complete nitrification.</title>
        <authorList>
            <person name="Sakoula D."/>
            <person name="Koch H."/>
            <person name="Frank J."/>
            <person name="Jetten M.S.M."/>
            <person name="van Kessel M.A.H.J."/>
            <person name="Lucker S."/>
        </authorList>
    </citation>
    <scope>NUCLEOTIDE SEQUENCE [LARGE SCALE GENOMIC DNA]</scope>
    <source>
        <strain evidence="13">Comreactor17</strain>
    </source>
</reference>
<dbReference type="PROSITE" id="PS50112">
    <property type="entry name" value="PAS"/>
    <property type="match status" value="1"/>
</dbReference>
<keyword evidence="4" id="KW-0547">Nucleotide-binding</keyword>
<keyword evidence="8" id="KW-0175">Coiled coil</keyword>
<dbReference type="PROSITE" id="PS50109">
    <property type="entry name" value="HIS_KIN"/>
    <property type="match status" value="1"/>
</dbReference>
<dbReference type="InterPro" id="IPR035965">
    <property type="entry name" value="PAS-like_dom_sf"/>
</dbReference>
<dbReference type="SUPFAM" id="SSF55785">
    <property type="entry name" value="PYP-like sensor domain (PAS domain)"/>
    <property type="match status" value="1"/>
</dbReference>
<evidence type="ECO:0000256" key="2">
    <source>
        <dbReference type="ARBA" id="ARBA00012438"/>
    </source>
</evidence>
<evidence type="ECO:0000313" key="14">
    <source>
        <dbReference type="Proteomes" id="UP000593737"/>
    </source>
</evidence>
<accession>A0A7S8FGN8</accession>
<feature type="transmembrane region" description="Helical" evidence="9">
    <location>
        <begin position="150"/>
        <end position="168"/>
    </location>
</feature>
<keyword evidence="3 13" id="KW-0808">Transferase</keyword>
<dbReference type="InterPro" id="IPR036890">
    <property type="entry name" value="HATPase_C_sf"/>
</dbReference>
<dbReference type="GO" id="GO:0005524">
    <property type="term" value="F:ATP binding"/>
    <property type="evidence" value="ECO:0007669"/>
    <property type="project" value="UniProtKB-KW"/>
</dbReference>
<feature type="domain" description="Histidine kinase" evidence="10">
    <location>
        <begin position="415"/>
        <end position="636"/>
    </location>
</feature>
<evidence type="ECO:0000256" key="9">
    <source>
        <dbReference type="SAM" id="Phobius"/>
    </source>
</evidence>
<evidence type="ECO:0000256" key="8">
    <source>
        <dbReference type="SAM" id="Coils"/>
    </source>
</evidence>